<accession>A0ABU9K5S6</accession>
<protein>
    <submittedName>
        <fullName evidence="1">YonK family protein</fullName>
    </submittedName>
</protein>
<evidence type="ECO:0000313" key="2">
    <source>
        <dbReference type="Proteomes" id="UP001459714"/>
    </source>
</evidence>
<comment type="caution">
    <text evidence="1">The sequence shown here is derived from an EMBL/GenBank/DDBJ whole genome shotgun (WGS) entry which is preliminary data.</text>
</comment>
<dbReference type="EMBL" id="JBBYAK010000002">
    <property type="protein sequence ID" value="MEL3959385.1"/>
    <property type="molecule type" value="Genomic_DNA"/>
</dbReference>
<evidence type="ECO:0000313" key="1">
    <source>
        <dbReference type="EMBL" id="MEL3959385.1"/>
    </source>
</evidence>
<reference evidence="1 2" key="1">
    <citation type="submission" date="2024-03" db="EMBL/GenBank/DDBJ databases">
        <title>Bacilli Hybrid Assemblies.</title>
        <authorList>
            <person name="Kovac J."/>
        </authorList>
    </citation>
    <scope>NUCLEOTIDE SEQUENCE [LARGE SCALE GENOMIC DNA]</scope>
    <source>
        <strain evidence="1 2">FSL M8-0022</strain>
    </source>
</reference>
<name>A0ABU9K5S6_9BACI</name>
<gene>
    <name evidence="1" type="ORF">NST17_19725</name>
</gene>
<dbReference type="RefSeq" id="WP_342021023.1">
    <property type="nucleotide sequence ID" value="NZ_JBBYAK010000002.1"/>
</dbReference>
<proteinExistence type="predicted"/>
<keyword evidence="2" id="KW-1185">Reference proteome</keyword>
<dbReference type="Proteomes" id="UP001459714">
    <property type="component" value="Unassembled WGS sequence"/>
</dbReference>
<sequence length="66" mass="7872">MAQFKGETVFKKAQISLEDNMIYEFTKDDIKEYVLSDVLNKFKDDNIFVELKFFEQKDISPENINE</sequence>
<organism evidence="1 2">
    <name type="scientific">Caldifermentibacillus hisashii</name>
    <dbReference type="NCBI Taxonomy" id="996558"/>
    <lineage>
        <taxon>Bacteria</taxon>
        <taxon>Bacillati</taxon>
        <taxon>Bacillota</taxon>
        <taxon>Bacilli</taxon>
        <taxon>Bacillales</taxon>
        <taxon>Bacillaceae</taxon>
        <taxon>Caldifermentibacillus</taxon>
    </lineage>
</organism>